<dbReference type="InterPro" id="IPR020846">
    <property type="entry name" value="MFS_dom"/>
</dbReference>
<feature type="transmembrane region" description="Helical" evidence="6">
    <location>
        <begin position="12"/>
        <end position="35"/>
    </location>
</feature>
<dbReference type="InterPro" id="IPR036259">
    <property type="entry name" value="MFS_trans_sf"/>
</dbReference>
<dbReference type="Gene3D" id="1.20.1250.20">
    <property type="entry name" value="MFS general substrate transporter like domains"/>
    <property type="match status" value="1"/>
</dbReference>
<dbReference type="PANTHER" id="PTHR12778:SF10">
    <property type="entry name" value="MAJOR FACILITATOR SUPERFAMILY DOMAIN-CONTAINING PROTEIN 3"/>
    <property type="match status" value="1"/>
</dbReference>
<proteinExistence type="predicted"/>
<sequence length="403" mass="46178">MKKKLTWNTLFLLFSLYTTQFLGLGFFIEAFIGILRQNGVSLENLGFIYMLGLFWVFRFLWAPFIDKIYFKKIGHYRAWILIFQSLMVLTLFFIALLHIDRNLLLIIVLSIFFAFFAASQNIALDAFAIKITFKKERSLINGIKAAGGLIGMILGGGFGLILYSKVGWHSTMFVMTIFTAISLIHIFFYTEPKMKHANFVEKVDYKQYLTFWKTKEKKLWFILLFLYPITISSAFGITTPLLVDLNWSLDKIGFAVHIVGYGIGFLASFATSFLINKFGRKIILIVAAIGQIIGILMLFLIFKYHENEFLVMFVVGFIFLFYTPSQVLMTTLMMDLSSNKSPASQFAIQHSIYMFSGIFFSSMSVSLSGILGYEKIILICAFIGLFSIYFSTKIETIIKGEKR</sequence>
<dbReference type="Pfam" id="PF07690">
    <property type="entry name" value="MFS_1"/>
    <property type="match status" value="1"/>
</dbReference>
<feature type="transmembrane region" description="Helical" evidence="6">
    <location>
        <begin position="47"/>
        <end position="64"/>
    </location>
</feature>
<keyword evidence="4 6" id="KW-1133">Transmembrane helix</keyword>
<feature type="transmembrane region" description="Helical" evidence="6">
    <location>
        <begin position="310"/>
        <end position="332"/>
    </location>
</feature>
<evidence type="ECO:0000256" key="4">
    <source>
        <dbReference type="ARBA" id="ARBA00022989"/>
    </source>
</evidence>
<evidence type="ECO:0000256" key="6">
    <source>
        <dbReference type="SAM" id="Phobius"/>
    </source>
</evidence>
<comment type="subcellular location">
    <subcellularLocation>
        <location evidence="1">Membrane</location>
        <topology evidence="1">Multi-pass membrane protein</topology>
    </subcellularLocation>
</comment>
<evidence type="ECO:0000313" key="8">
    <source>
        <dbReference type="EMBL" id="AXH13137.1"/>
    </source>
</evidence>
<feature type="transmembrane region" description="Helical" evidence="6">
    <location>
        <begin position="170"/>
        <end position="189"/>
    </location>
</feature>
<evidence type="ECO:0000313" key="10">
    <source>
        <dbReference type="Proteomes" id="UP000253850"/>
    </source>
</evidence>
<dbReference type="PROSITE" id="PS50850">
    <property type="entry name" value="MFS"/>
    <property type="match status" value="1"/>
</dbReference>
<feature type="transmembrane region" description="Helical" evidence="6">
    <location>
        <begin position="376"/>
        <end position="394"/>
    </location>
</feature>
<accession>A0AAX2A7M3</accession>
<reference evidence="9 11" key="1">
    <citation type="submission" date="2017-10" db="EMBL/GenBank/DDBJ databases">
        <title>Genomics of the genus Arcobacter.</title>
        <authorList>
            <person name="Perez-Cataluna A."/>
            <person name="Figueras M.J."/>
        </authorList>
    </citation>
    <scope>NUCLEOTIDE SEQUENCE [LARGE SCALE GENOMIC DNA]</scope>
    <source>
        <strain evidence="9 11">CECT 7835</strain>
    </source>
</reference>
<dbReference type="RefSeq" id="WP_114839932.1">
    <property type="nucleotide sequence ID" value="NZ_CP031217.1"/>
</dbReference>
<feature type="transmembrane region" description="Helical" evidence="6">
    <location>
        <begin position="145"/>
        <end position="164"/>
    </location>
</feature>
<dbReference type="InterPro" id="IPR004752">
    <property type="entry name" value="AmpG_permease/AT-1"/>
</dbReference>
<keyword evidence="3 6" id="KW-0812">Transmembrane</keyword>
<keyword evidence="11" id="KW-1185">Reference proteome</keyword>
<dbReference type="InterPro" id="IPR011701">
    <property type="entry name" value="MFS"/>
</dbReference>
<dbReference type="Proteomes" id="UP000289193">
    <property type="component" value="Unassembled WGS sequence"/>
</dbReference>
<evidence type="ECO:0000259" key="7">
    <source>
        <dbReference type="PROSITE" id="PS50850"/>
    </source>
</evidence>
<dbReference type="EMBL" id="PDKM01000003">
    <property type="protein sequence ID" value="RXK10249.1"/>
    <property type="molecule type" value="Genomic_DNA"/>
</dbReference>
<evidence type="ECO:0000256" key="1">
    <source>
        <dbReference type="ARBA" id="ARBA00004141"/>
    </source>
</evidence>
<dbReference type="PANTHER" id="PTHR12778">
    <property type="entry name" value="SOLUTE CARRIER FAMILY 33 ACETYL-COA TRANSPORTER -RELATED"/>
    <property type="match status" value="1"/>
</dbReference>
<keyword evidence="2" id="KW-0813">Transport</keyword>
<name>A0AAX2A7M3_9BACT</name>
<feature type="transmembrane region" description="Helical" evidence="6">
    <location>
        <begin position="282"/>
        <end position="304"/>
    </location>
</feature>
<feature type="transmembrane region" description="Helical" evidence="6">
    <location>
        <begin position="254"/>
        <end position="275"/>
    </location>
</feature>
<evidence type="ECO:0000256" key="3">
    <source>
        <dbReference type="ARBA" id="ARBA00022692"/>
    </source>
</evidence>
<evidence type="ECO:0000256" key="2">
    <source>
        <dbReference type="ARBA" id="ARBA00022448"/>
    </source>
</evidence>
<feature type="transmembrane region" description="Helical" evidence="6">
    <location>
        <begin position="76"/>
        <end position="97"/>
    </location>
</feature>
<dbReference type="EMBL" id="CP031217">
    <property type="protein sequence ID" value="AXH13137.1"/>
    <property type="molecule type" value="Genomic_DNA"/>
</dbReference>
<feature type="domain" description="Major facilitator superfamily (MFS) profile" evidence="7">
    <location>
        <begin position="9"/>
        <end position="399"/>
    </location>
</feature>
<keyword evidence="5 6" id="KW-0472">Membrane</keyword>
<gene>
    <name evidence="8" type="ORF">ABIV_2162</name>
    <name evidence="9" type="ORF">CRV05_07685</name>
</gene>
<evidence type="ECO:0000313" key="9">
    <source>
        <dbReference type="EMBL" id="RXK10249.1"/>
    </source>
</evidence>
<evidence type="ECO:0000313" key="11">
    <source>
        <dbReference type="Proteomes" id="UP000289193"/>
    </source>
</evidence>
<dbReference type="KEGG" id="hbv:ABIV_2162"/>
<dbReference type="Proteomes" id="UP000253850">
    <property type="component" value="Chromosome"/>
</dbReference>
<dbReference type="GO" id="GO:0016020">
    <property type="term" value="C:membrane"/>
    <property type="evidence" value="ECO:0007669"/>
    <property type="project" value="UniProtKB-SubCell"/>
</dbReference>
<feature type="transmembrane region" description="Helical" evidence="6">
    <location>
        <begin position="103"/>
        <end position="124"/>
    </location>
</feature>
<evidence type="ECO:0000256" key="5">
    <source>
        <dbReference type="ARBA" id="ARBA00023136"/>
    </source>
</evidence>
<feature type="transmembrane region" description="Helical" evidence="6">
    <location>
        <begin position="219"/>
        <end position="242"/>
    </location>
</feature>
<dbReference type="GO" id="GO:0022857">
    <property type="term" value="F:transmembrane transporter activity"/>
    <property type="evidence" value="ECO:0007669"/>
    <property type="project" value="InterPro"/>
</dbReference>
<dbReference type="SUPFAM" id="SSF103473">
    <property type="entry name" value="MFS general substrate transporter"/>
    <property type="match status" value="1"/>
</dbReference>
<feature type="transmembrane region" description="Helical" evidence="6">
    <location>
        <begin position="352"/>
        <end position="370"/>
    </location>
</feature>
<organism evidence="9 11">
    <name type="scientific">Halarcobacter bivalviorum</name>
    <dbReference type="NCBI Taxonomy" id="663364"/>
    <lineage>
        <taxon>Bacteria</taxon>
        <taxon>Pseudomonadati</taxon>
        <taxon>Campylobacterota</taxon>
        <taxon>Epsilonproteobacteria</taxon>
        <taxon>Campylobacterales</taxon>
        <taxon>Arcobacteraceae</taxon>
        <taxon>Halarcobacter</taxon>
    </lineage>
</organism>
<reference evidence="8 10" key="2">
    <citation type="submission" date="2018-07" db="EMBL/GenBank/DDBJ databases">
        <title>Complete genome of the Arcobacter bivalviorum type strain LMG 26154.</title>
        <authorList>
            <person name="Miller W.G."/>
            <person name="Yee E."/>
            <person name="Bono J.L."/>
        </authorList>
    </citation>
    <scope>NUCLEOTIDE SEQUENCE [LARGE SCALE GENOMIC DNA]</scope>
    <source>
        <strain evidence="8 10">LMG 26154</strain>
    </source>
</reference>
<protein>
    <submittedName>
        <fullName evidence="9">MFS transporter</fullName>
    </submittedName>
    <submittedName>
        <fullName evidence="8">Major facilitator superfamily transporter</fullName>
    </submittedName>
</protein>
<dbReference type="AlphaFoldDB" id="A0AAX2A7M3"/>